<keyword evidence="4" id="KW-0963">Cytoplasm</keyword>
<accession>A0AAD1TH86</accession>
<dbReference type="GO" id="GO:0043123">
    <property type="term" value="P:positive regulation of canonical NF-kappaB signal transduction"/>
    <property type="evidence" value="ECO:0007669"/>
    <property type="project" value="InterPro"/>
</dbReference>
<dbReference type="InterPro" id="IPR011029">
    <property type="entry name" value="DEATH-like_dom_sf"/>
</dbReference>
<evidence type="ECO:0000256" key="7">
    <source>
        <dbReference type="ARBA" id="ARBA00023242"/>
    </source>
</evidence>
<evidence type="ECO:0000256" key="3">
    <source>
        <dbReference type="ARBA" id="ARBA00015474"/>
    </source>
</evidence>
<evidence type="ECO:0000256" key="4">
    <source>
        <dbReference type="ARBA" id="ARBA00022490"/>
    </source>
</evidence>
<keyword evidence="5" id="KW-0053">Apoptosis</keyword>
<dbReference type="Gene3D" id="3.30.70.680">
    <property type="entry name" value="TRADD, N-terminal domain"/>
    <property type="match status" value="1"/>
</dbReference>
<dbReference type="GO" id="GO:0005068">
    <property type="term" value="F:transmembrane receptor protein tyrosine kinase adaptor activity"/>
    <property type="evidence" value="ECO:0007669"/>
    <property type="project" value="TreeGrafter"/>
</dbReference>
<feature type="domain" description="Death" evidence="9">
    <location>
        <begin position="219"/>
        <end position="298"/>
    </location>
</feature>
<keyword evidence="10" id="KW-0675">Receptor</keyword>
<evidence type="ECO:0000313" key="10">
    <source>
        <dbReference type="EMBL" id="CAH2324495.1"/>
    </source>
</evidence>
<dbReference type="GO" id="GO:0097191">
    <property type="term" value="P:extrinsic apoptotic signaling pathway"/>
    <property type="evidence" value="ECO:0007669"/>
    <property type="project" value="TreeGrafter"/>
</dbReference>
<keyword evidence="7" id="KW-0539">Nucleus</keyword>
<evidence type="ECO:0000256" key="1">
    <source>
        <dbReference type="ARBA" id="ARBA00004123"/>
    </source>
</evidence>
<dbReference type="Pfam" id="PF09034">
    <property type="entry name" value="TRADD_N"/>
    <property type="match status" value="1"/>
</dbReference>
<dbReference type="InterPro" id="IPR035712">
    <property type="entry name" value="TRADD"/>
</dbReference>
<dbReference type="Proteomes" id="UP001295444">
    <property type="component" value="Chromosome 12"/>
</dbReference>
<evidence type="ECO:0000256" key="5">
    <source>
        <dbReference type="ARBA" id="ARBA00022703"/>
    </source>
</evidence>
<dbReference type="GO" id="GO:0002947">
    <property type="term" value="C:tumor necrosis factor receptor superfamily complex"/>
    <property type="evidence" value="ECO:0007669"/>
    <property type="project" value="TreeGrafter"/>
</dbReference>
<dbReference type="Gene3D" id="1.10.533.10">
    <property type="entry name" value="Death Domain, Fas"/>
    <property type="match status" value="1"/>
</dbReference>
<proteinExistence type="predicted"/>
<sequence length="303" mass="34667">MAAMPLEWVGSLYFFIQSNQIQLSNLYKDQKLRLYRALNSALSESSENCEGSIEILKIHTSDVNLILYLKFCSQRLCQRFLQDYKEHRVHERIQNNLESDFSQGTVQVTLELKVDTATLDDLLDKEDQCLKHIASLKPTYQKDDELVELDSMFTNMTLDLNAEINNAASSESSSTNSTPNSLHSNMNVPTETSTFQFQDQEYVDIPLTSEHRQKFATLVGKNWKKVGRSLSLTCRALRDPAIENLAFDYNSEGLYEQAYQLLNRFMMGEGKKATLKRLVEALVENELNNIVEALLTEKQNGLK</sequence>
<evidence type="ECO:0000256" key="8">
    <source>
        <dbReference type="SAM" id="MobiDB-lite"/>
    </source>
</evidence>
<organism evidence="10 11">
    <name type="scientific">Pelobates cultripes</name>
    <name type="common">Western spadefoot toad</name>
    <dbReference type="NCBI Taxonomy" id="61616"/>
    <lineage>
        <taxon>Eukaryota</taxon>
        <taxon>Metazoa</taxon>
        <taxon>Chordata</taxon>
        <taxon>Craniata</taxon>
        <taxon>Vertebrata</taxon>
        <taxon>Euteleostomi</taxon>
        <taxon>Amphibia</taxon>
        <taxon>Batrachia</taxon>
        <taxon>Anura</taxon>
        <taxon>Pelobatoidea</taxon>
        <taxon>Pelobatidae</taxon>
        <taxon>Pelobates</taxon>
    </lineage>
</organism>
<evidence type="ECO:0000256" key="6">
    <source>
        <dbReference type="ARBA" id="ARBA00023212"/>
    </source>
</evidence>
<dbReference type="InterPro" id="IPR036729">
    <property type="entry name" value="TRADD_N_sf"/>
</dbReference>
<dbReference type="PANTHER" id="PTHR14913:SF0">
    <property type="entry name" value="TUMOR NECROSIS FACTOR RECEPTOR TYPE 1-ASSOCIATED DEATH DOMAIN PROTEIN"/>
    <property type="match status" value="1"/>
</dbReference>
<keyword evidence="11" id="KW-1185">Reference proteome</keyword>
<dbReference type="GO" id="GO:0005634">
    <property type="term" value="C:nucleus"/>
    <property type="evidence" value="ECO:0007669"/>
    <property type="project" value="UniProtKB-SubCell"/>
</dbReference>
<name>A0AAD1TH86_PELCU</name>
<feature type="region of interest" description="Disordered" evidence="8">
    <location>
        <begin position="167"/>
        <end position="187"/>
    </location>
</feature>
<reference evidence="10" key="1">
    <citation type="submission" date="2022-03" db="EMBL/GenBank/DDBJ databases">
        <authorList>
            <person name="Alioto T."/>
            <person name="Alioto T."/>
            <person name="Gomez Garrido J."/>
        </authorList>
    </citation>
    <scope>NUCLEOTIDE SEQUENCE</scope>
</reference>
<dbReference type="PANTHER" id="PTHR14913">
    <property type="entry name" value="TUMOR NECROSIS FACTOR RECEPTOR TYPE 1-ASSOCIATED DEATH DOMAIN PROTEIN"/>
    <property type="match status" value="1"/>
</dbReference>
<dbReference type="Pfam" id="PF00531">
    <property type="entry name" value="Death"/>
    <property type="match status" value="1"/>
</dbReference>
<dbReference type="InterPro" id="IPR000488">
    <property type="entry name" value="Death_dom"/>
</dbReference>
<evidence type="ECO:0000259" key="9">
    <source>
        <dbReference type="PROSITE" id="PS50017"/>
    </source>
</evidence>
<dbReference type="EMBL" id="OW240923">
    <property type="protein sequence ID" value="CAH2324495.1"/>
    <property type="molecule type" value="Genomic_DNA"/>
</dbReference>
<dbReference type="AlphaFoldDB" id="A0AAD1TH86"/>
<keyword evidence="6" id="KW-0206">Cytoskeleton</keyword>
<comment type="subcellular location">
    <subcellularLocation>
        <location evidence="2">Cytoplasm</location>
        <location evidence="2">Cytoskeleton</location>
    </subcellularLocation>
    <subcellularLocation>
        <location evidence="1">Nucleus</location>
    </subcellularLocation>
</comment>
<dbReference type="GO" id="GO:0005856">
    <property type="term" value="C:cytoskeleton"/>
    <property type="evidence" value="ECO:0007669"/>
    <property type="project" value="UniProtKB-SubCell"/>
</dbReference>
<feature type="compositionally biased region" description="Low complexity" evidence="8">
    <location>
        <begin position="167"/>
        <end position="185"/>
    </location>
</feature>
<dbReference type="SMART" id="SM00005">
    <property type="entry name" value="DEATH"/>
    <property type="match status" value="1"/>
</dbReference>
<dbReference type="PROSITE" id="PS50017">
    <property type="entry name" value="DEATH_DOMAIN"/>
    <property type="match status" value="1"/>
</dbReference>
<dbReference type="SUPFAM" id="SSF47986">
    <property type="entry name" value="DEATH domain"/>
    <property type="match status" value="1"/>
</dbReference>
<dbReference type="InterPro" id="IPR009095">
    <property type="entry name" value="TRADD_N"/>
</dbReference>
<protein>
    <recommendedName>
        <fullName evidence="3">Tumor necrosis factor receptor type 1-associated DEATH domain protein</fullName>
    </recommendedName>
</protein>
<evidence type="ECO:0000313" key="11">
    <source>
        <dbReference type="Proteomes" id="UP001295444"/>
    </source>
</evidence>
<evidence type="ECO:0000256" key="2">
    <source>
        <dbReference type="ARBA" id="ARBA00004245"/>
    </source>
</evidence>
<gene>
    <name evidence="10" type="ORF">PECUL_23A033215</name>
</gene>
<dbReference type="SUPFAM" id="SSF55044">
    <property type="entry name" value="TRADD, N-terminal domain"/>
    <property type="match status" value="1"/>
</dbReference>